<protein>
    <submittedName>
        <fullName evidence="2">Uncharacterized protein</fullName>
    </submittedName>
</protein>
<feature type="transmembrane region" description="Helical" evidence="1">
    <location>
        <begin position="54"/>
        <end position="72"/>
    </location>
</feature>
<accession>A0A0F9JW28</accession>
<evidence type="ECO:0000313" key="2">
    <source>
        <dbReference type="EMBL" id="KKM66671.1"/>
    </source>
</evidence>
<comment type="caution">
    <text evidence="2">The sequence shown here is derived from an EMBL/GenBank/DDBJ whole genome shotgun (WGS) entry which is preliminary data.</text>
</comment>
<gene>
    <name evidence="2" type="ORF">LCGC14_1478860</name>
</gene>
<name>A0A0F9JW28_9ZZZZ</name>
<sequence length="539" mass="64872">MTAYYTGQFRDIQDKTTYKGVYFFLSISIVFFIINLNPDNNLSNFLNIFESYELYIIILSVSSILTAFLYYFKGEILIFKLIIILKNRKGKFPKYKNVKLHSGIDHIFISSIKDRFFSKVLFTLTLLFISLSFINEAYSFIIVTFFLIFIGLLIVWIVYDNRELNLVLKLIYFMKLFIQDNKMITDPTVKEFSDSLKNNLWFKAKQNFKHFIEKHLRDLYLYNRESDLKFLEVFYETCESIIERHDPNQNNEKLVTEVLSRINTEVYKSKRFDLNRDSSLLTLEEKIDLFYDFIHEIGRWDEWLLKYVFYTDDFSIGTYDIVNLKRLYNKKAAEKLYNYHVGVEYSQKEKKQNIIESSTGIINNYLSITGRTHLKGFCKKTLYDEKLRIILQKIRDKTVLLDKELKLKKHLNKKYKQKIFDALNNILQFYYNNINKDENKYEGSHSILSNIKLLREFEEDLDLLDIECYFIHSNEIYFEPFRISICWNENPLNIFEEIITKISPDTNLDKVDLKNSFKLYLEKRGNKFNFKFKNLEFWQ</sequence>
<proteinExistence type="predicted"/>
<feature type="transmembrane region" description="Helical" evidence="1">
    <location>
        <begin position="140"/>
        <end position="159"/>
    </location>
</feature>
<reference evidence="2" key="1">
    <citation type="journal article" date="2015" name="Nature">
        <title>Complex archaea that bridge the gap between prokaryotes and eukaryotes.</title>
        <authorList>
            <person name="Spang A."/>
            <person name="Saw J.H."/>
            <person name="Jorgensen S.L."/>
            <person name="Zaremba-Niedzwiedzka K."/>
            <person name="Martijn J."/>
            <person name="Lind A.E."/>
            <person name="van Eijk R."/>
            <person name="Schleper C."/>
            <person name="Guy L."/>
            <person name="Ettema T.J."/>
        </authorList>
    </citation>
    <scope>NUCLEOTIDE SEQUENCE</scope>
</reference>
<feature type="transmembrane region" description="Helical" evidence="1">
    <location>
        <begin position="116"/>
        <end position="134"/>
    </location>
</feature>
<organism evidence="2">
    <name type="scientific">marine sediment metagenome</name>
    <dbReference type="NCBI Taxonomy" id="412755"/>
    <lineage>
        <taxon>unclassified sequences</taxon>
        <taxon>metagenomes</taxon>
        <taxon>ecological metagenomes</taxon>
    </lineage>
</organism>
<feature type="transmembrane region" description="Helical" evidence="1">
    <location>
        <begin position="16"/>
        <end position="34"/>
    </location>
</feature>
<keyword evidence="1" id="KW-0812">Transmembrane</keyword>
<dbReference type="AlphaFoldDB" id="A0A0F9JW28"/>
<keyword evidence="1" id="KW-1133">Transmembrane helix</keyword>
<evidence type="ECO:0000256" key="1">
    <source>
        <dbReference type="SAM" id="Phobius"/>
    </source>
</evidence>
<keyword evidence="1" id="KW-0472">Membrane</keyword>
<dbReference type="EMBL" id="LAZR01010485">
    <property type="protein sequence ID" value="KKM66671.1"/>
    <property type="molecule type" value="Genomic_DNA"/>
</dbReference>